<dbReference type="SMART" id="SM00387">
    <property type="entry name" value="HATPase_c"/>
    <property type="match status" value="1"/>
</dbReference>
<feature type="transmembrane region" description="Helical" evidence="10">
    <location>
        <begin position="283"/>
        <end position="301"/>
    </location>
</feature>
<keyword evidence="4" id="KW-0597">Phosphoprotein</keyword>
<feature type="domain" description="HAMP" evidence="12">
    <location>
        <begin position="302"/>
        <end position="354"/>
    </location>
</feature>
<evidence type="ECO:0000256" key="2">
    <source>
        <dbReference type="ARBA" id="ARBA00004370"/>
    </source>
</evidence>
<dbReference type="SMART" id="SM00304">
    <property type="entry name" value="HAMP"/>
    <property type="match status" value="1"/>
</dbReference>
<dbReference type="InterPro" id="IPR036097">
    <property type="entry name" value="HisK_dim/P_sf"/>
</dbReference>
<gene>
    <name evidence="13" type="ORF">DI536_21735</name>
</gene>
<evidence type="ECO:0000256" key="6">
    <source>
        <dbReference type="ARBA" id="ARBA00022741"/>
    </source>
</evidence>
<keyword evidence="10" id="KW-0812">Transmembrane</keyword>
<evidence type="ECO:0000256" key="10">
    <source>
        <dbReference type="SAM" id="Phobius"/>
    </source>
</evidence>
<evidence type="ECO:0000256" key="5">
    <source>
        <dbReference type="ARBA" id="ARBA00022679"/>
    </source>
</evidence>
<dbReference type="Gene3D" id="3.30.565.10">
    <property type="entry name" value="Histidine kinase-like ATPase, C-terminal domain"/>
    <property type="match status" value="1"/>
</dbReference>
<dbReference type="GO" id="GO:0016020">
    <property type="term" value="C:membrane"/>
    <property type="evidence" value="ECO:0007669"/>
    <property type="project" value="UniProtKB-SubCell"/>
</dbReference>
<dbReference type="PROSITE" id="PS50885">
    <property type="entry name" value="HAMP"/>
    <property type="match status" value="1"/>
</dbReference>
<dbReference type="Pfam" id="PF02518">
    <property type="entry name" value="HATPase_c"/>
    <property type="match status" value="1"/>
</dbReference>
<organism evidence="13 14">
    <name type="scientific">Archangium gephyra</name>
    <dbReference type="NCBI Taxonomy" id="48"/>
    <lineage>
        <taxon>Bacteria</taxon>
        <taxon>Pseudomonadati</taxon>
        <taxon>Myxococcota</taxon>
        <taxon>Myxococcia</taxon>
        <taxon>Myxococcales</taxon>
        <taxon>Cystobacterineae</taxon>
        <taxon>Archangiaceae</taxon>
        <taxon>Archangium</taxon>
    </lineage>
</organism>
<keyword evidence="6" id="KW-0547">Nucleotide-binding</keyword>
<evidence type="ECO:0000313" key="14">
    <source>
        <dbReference type="Proteomes" id="UP000249061"/>
    </source>
</evidence>
<evidence type="ECO:0000256" key="1">
    <source>
        <dbReference type="ARBA" id="ARBA00000085"/>
    </source>
</evidence>
<sequence>MQWSLRTQIVGLVGVMLVAAMAVYLLLATRVVTADKEASVYDVNALVAGTVAQQVGRTVDGIADKLRYFGQEYELTPGDAERRARSLFDADEAVLSLEVFKRTEGGYERSFLFVDNRRLAELNLTADDLTEARKRTPAPLDAVTQAGVVLQNASLPPDLALVRLSTATADGSAVVIADLRPEWLLSAVSTSSVYRVFLVDRLGGVLAHPDAERVIKREDLSTLPVVRDALASQVARGSEEYEANGTNRVAAYARVENGVGSVVVEVPRDEVFKATRELSRRSLLFALGTVSLALVFAVLLGRRVTRPLSRLQKTMQVISRGEFGVEVPVDGPTEIQSVGSALNEMSRELVRRSEQLQKTNAQLVQSEKLSAVGELAASVAHEVKNPMVGIVGFAQLGRESEELPEMHEYFKLIEQDAFRANKILQNLLEFSRPPEMEFEALAPNDVVLGAMALCVHQLQMQGVKVETALGEHLPSVRGNSNQLRQVLLNLMLNAGQAMEQSKQKLITVSTMKPENGFVEIRVADTGPGLADDVKDKLFKPFFTTKRRGQGTGLGLSVSRTIVEAHRGNIRAEGAPGVGATFIIRLPEAV</sequence>
<name>A0A2W5V1K0_9BACT</name>
<dbReference type="InterPro" id="IPR004358">
    <property type="entry name" value="Sig_transdc_His_kin-like_C"/>
</dbReference>
<feature type="transmembrane region" description="Helical" evidence="10">
    <location>
        <begin position="6"/>
        <end position="27"/>
    </location>
</feature>
<reference evidence="13 14" key="1">
    <citation type="submission" date="2017-08" db="EMBL/GenBank/DDBJ databases">
        <title>Infants hospitalized years apart are colonized by the same room-sourced microbial strains.</title>
        <authorList>
            <person name="Brooks B."/>
            <person name="Olm M.R."/>
            <person name="Firek B.A."/>
            <person name="Baker R."/>
            <person name="Thomas B.C."/>
            <person name="Morowitz M.J."/>
            <person name="Banfield J.F."/>
        </authorList>
    </citation>
    <scope>NUCLEOTIDE SEQUENCE [LARGE SCALE GENOMIC DNA]</scope>
    <source>
        <strain evidence="13">S2_003_000_R2_14</strain>
    </source>
</reference>
<dbReference type="CDD" id="cd00082">
    <property type="entry name" value="HisKA"/>
    <property type="match status" value="1"/>
</dbReference>
<dbReference type="SUPFAM" id="SSF158472">
    <property type="entry name" value="HAMP domain-like"/>
    <property type="match status" value="1"/>
</dbReference>
<dbReference type="CDD" id="cd06225">
    <property type="entry name" value="HAMP"/>
    <property type="match status" value="1"/>
</dbReference>
<evidence type="ECO:0000256" key="4">
    <source>
        <dbReference type="ARBA" id="ARBA00022553"/>
    </source>
</evidence>
<dbReference type="AlphaFoldDB" id="A0A2W5V1K0"/>
<dbReference type="EC" id="2.7.13.3" evidence="3"/>
<keyword evidence="5" id="KW-0808">Transferase</keyword>
<evidence type="ECO:0000256" key="3">
    <source>
        <dbReference type="ARBA" id="ARBA00012438"/>
    </source>
</evidence>
<dbReference type="InterPro" id="IPR003594">
    <property type="entry name" value="HATPase_dom"/>
</dbReference>
<evidence type="ECO:0000256" key="7">
    <source>
        <dbReference type="ARBA" id="ARBA00022777"/>
    </source>
</evidence>
<keyword evidence="9" id="KW-0902">Two-component regulatory system</keyword>
<dbReference type="Pfam" id="PF00512">
    <property type="entry name" value="HisKA"/>
    <property type="match status" value="1"/>
</dbReference>
<dbReference type="SUPFAM" id="SSF55874">
    <property type="entry name" value="ATPase domain of HSP90 chaperone/DNA topoisomerase II/histidine kinase"/>
    <property type="match status" value="1"/>
</dbReference>
<keyword evidence="8" id="KW-0067">ATP-binding</keyword>
<keyword evidence="7" id="KW-0418">Kinase</keyword>
<evidence type="ECO:0000259" key="12">
    <source>
        <dbReference type="PROSITE" id="PS50885"/>
    </source>
</evidence>
<dbReference type="EMBL" id="QFQP01000020">
    <property type="protein sequence ID" value="PZR09564.1"/>
    <property type="molecule type" value="Genomic_DNA"/>
</dbReference>
<dbReference type="InterPro" id="IPR003661">
    <property type="entry name" value="HisK_dim/P_dom"/>
</dbReference>
<feature type="domain" description="Histidine kinase" evidence="11">
    <location>
        <begin position="378"/>
        <end position="589"/>
    </location>
</feature>
<dbReference type="Gene3D" id="3.30.450.20">
    <property type="entry name" value="PAS domain"/>
    <property type="match status" value="1"/>
</dbReference>
<dbReference type="Gene3D" id="1.10.287.130">
    <property type="match status" value="1"/>
</dbReference>
<dbReference type="InterPro" id="IPR003660">
    <property type="entry name" value="HAMP_dom"/>
</dbReference>
<dbReference type="SMART" id="SM00388">
    <property type="entry name" value="HisKA"/>
    <property type="match status" value="1"/>
</dbReference>
<dbReference type="Pfam" id="PF00672">
    <property type="entry name" value="HAMP"/>
    <property type="match status" value="1"/>
</dbReference>
<comment type="caution">
    <text evidence="13">The sequence shown here is derived from an EMBL/GenBank/DDBJ whole genome shotgun (WGS) entry which is preliminary data.</text>
</comment>
<accession>A0A2W5V1K0</accession>
<dbReference type="InterPro" id="IPR005467">
    <property type="entry name" value="His_kinase_dom"/>
</dbReference>
<comment type="catalytic activity">
    <reaction evidence="1">
        <text>ATP + protein L-histidine = ADP + protein N-phospho-L-histidine.</text>
        <dbReference type="EC" id="2.7.13.3"/>
    </reaction>
</comment>
<proteinExistence type="predicted"/>
<evidence type="ECO:0000259" key="11">
    <source>
        <dbReference type="PROSITE" id="PS50109"/>
    </source>
</evidence>
<dbReference type="PRINTS" id="PR00344">
    <property type="entry name" value="BCTRLSENSOR"/>
</dbReference>
<dbReference type="Proteomes" id="UP000249061">
    <property type="component" value="Unassembled WGS sequence"/>
</dbReference>
<evidence type="ECO:0000256" key="9">
    <source>
        <dbReference type="ARBA" id="ARBA00023012"/>
    </source>
</evidence>
<evidence type="ECO:0000313" key="13">
    <source>
        <dbReference type="EMBL" id="PZR09564.1"/>
    </source>
</evidence>
<keyword evidence="10" id="KW-1133">Transmembrane helix</keyword>
<dbReference type="SUPFAM" id="SSF47384">
    <property type="entry name" value="Homodimeric domain of signal transducing histidine kinase"/>
    <property type="match status" value="1"/>
</dbReference>
<dbReference type="PANTHER" id="PTHR43065">
    <property type="entry name" value="SENSOR HISTIDINE KINASE"/>
    <property type="match status" value="1"/>
</dbReference>
<dbReference type="PANTHER" id="PTHR43065:SF10">
    <property type="entry name" value="PEROXIDE STRESS-ACTIVATED HISTIDINE KINASE MAK3"/>
    <property type="match status" value="1"/>
</dbReference>
<dbReference type="PROSITE" id="PS50109">
    <property type="entry name" value="HIS_KIN"/>
    <property type="match status" value="1"/>
</dbReference>
<dbReference type="Gene3D" id="6.10.340.10">
    <property type="match status" value="1"/>
</dbReference>
<dbReference type="CDD" id="cd12912">
    <property type="entry name" value="PDC2_MCP_like"/>
    <property type="match status" value="1"/>
</dbReference>
<evidence type="ECO:0000256" key="8">
    <source>
        <dbReference type="ARBA" id="ARBA00022840"/>
    </source>
</evidence>
<comment type="subcellular location">
    <subcellularLocation>
        <location evidence="2">Membrane</location>
    </subcellularLocation>
</comment>
<dbReference type="InterPro" id="IPR036890">
    <property type="entry name" value="HATPase_C_sf"/>
</dbReference>
<keyword evidence="10" id="KW-0472">Membrane</keyword>
<dbReference type="GO" id="GO:0000155">
    <property type="term" value="F:phosphorelay sensor kinase activity"/>
    <property type="evidence" value="ECO:0007669"/>
    <property type="project" value="InterPro"/>
</dbReference>
<protein>
    <recommendedName>
        <fullName evidence="3">histidine kinase</fullName>
        <ecNumber evidence="3">2.7.13.3</ecNumber>
    </recommendedName>
</protein>
<dbReference type="GO" id="GO:0005524">
    <property type="term" value="F:ATP binding"/>
    <property type="evidence" value="ECO:0007669"/>
    <property type="project" value="UniProtKB-KW"/>
</dbReference>